<feature type="domain" description="AAA+ ATPase" evidence="4">
    <location>
        <begin position="217"/>
        <end position="401"/>
    </location>
</feature>
<evidence type="ECO:0000256" key="3">
    <source>
        <dbReference type="ARBA" id="ARBA00022840"/>
    </source>
</evidence>
<dbReference type="PANTHER" id="PTHR32039:SF7">
    <property type="entry name" value="COMPETENCE PROTEIN COMM"/>
    <property type="match status" value="1"/>
</dbReference>
<dbReference type="EMBL" id="CP041186">
    <property type="protein sequence ID" value="QDG53281.1"/>
    <property type="molecule type" value="Genomic_DNA"/>
</dbReference>
<protein>
    <submittedName>
        <fullName evidence="5">YifB family Mg chelatase-like AAA ATPase</fullName>
    </submittedName>
</protein>
<dbReference type="InterPro" id="IPR027417">
    <property type="entry name" value="P-loop_NTPase"/>
</dbReference>
<evidence type="ECO:0000313" key="6">
    <source>
        <dbReference type="Proteomes" id="UP000315995"/>
    </source>
</evidence>
<dbReference type="InterPro" id="IPR000523">
    <property type="entry name" value="Mg_chelatse_chII-like_cat_dom"/>
</dbReference>
<dbReference type="Pfam" id="PF01078">
    <property type="entry name" value="Mg_chelatase"/>
    <property type="match status" value="1"/>
</dbReference>
<evidence type="ECO:0000256" key="1">
    <source>
        <dbReference type="ARBA" id="ARBA00006354"/>
    </source>
</evidence>
<evidence type="ECO:0000256" key="2">
    <source>
        <dbReference type="ARBA" id="ARBA00022741"/>
    </source>
</evidence>
<dbReference type="AlphaFoldDB" id="A0A4Y6PY90"/>
<organism evidence="5 6">
    <name type="scientific">Persicimonas caeni</name>
    <dbReference type="NCBI Taxonomy" id="2292766"/>
    <lineage>
        <taxon>Bacteria</taxon>
        <taxon>Deltaproteobacteria</taxon>
        <taxon>Bradymonadales</taxon>
        <taxon>Bradymonadaceae</taxon>
        <taxon>Persicimonas</taxon>
    </lineage>
</organism>
<dbReference type="InterPro" id="IPR014721">
    <property type="entry name" value="Ribsml_uS5_D2-typ_fold_subgr"/>
</dbReference>
<dbReference type="NCBIfam" id="TIGR00368">
    <property type="entry name" value="YifB family Mg chelatase-like AAA ATPase"/>
    <property type="match status" value="1"/>
</dbReference>
<keyword evidence="6" id="KW-1185">Reference proteome</keyword>
<dbReference type="OrthoDB" id="9813147at2"/>
<accession>A0A4Y6PY90</accession>
<dbReference type="Pfam" id="PF13541">
    <property type="entry name" value="ChlI"/>
    <property type="match status" value="1"/>
</dbReference>
<keyword evidence="2" id="KW-0547">Nucleotide-binding</keyword>
<comment type="similarity">
    <text evidence="1">Belongs to the Mg-chelatase subunits D/I family. ComM subfamily.</text>
</comment>
<dbReference type="InterPro" id="IPR045006">
    <property type="entry name" value="CHLI-like"/>
</dbReference>
<dbReference type="SUPFAM" id="SSF54211">
    <property type="entry name" value="Ribosomal protein S5 domain 2-like"/>
    <property type="match status" value="1"/>
</dbReference>
<proteinExistence type="inferred from homology"/>
<dbReference type="SUPFAM" id="SSF52540">
    <property type="entry name" value="P-loop containing nucleoside triphosphate hydrolases"/>
    <property type="match status" value="1"/>
</dbReference>
<dbReference type="CDD" id="cd00009">
    <property type="entry name" value="AAA"/>
    <property type="match status" value="1"/>
</dbReference>
<dbReference type="GO" id="GO:0005524">
    <property type="term" value="F:ATP binding"/>
    <property type="evidence" value="ECO:0007669"/>
    <property type="project" value="UniProtKB-KW"/>
</dbReference>
<dbReference type="PANTHER" id="PTHR32039">
    <property type="entry name" value="MAGNESIUM-CHELATASE SUBUNIT CHLI"/>
    <property type="match status" value="1"/>
</dbReference>
<dbReference type="Gene3D" id="3.30.230.10">
    <property type="match status" value="1"/>
</dbReference>
<dbReference type="InterPro" id="IPR004482">
    <property type="entry name" value="Mg_chelat-rel"/>
</dbReference>
<dbReference type="Pfam" id="PF13335">
    <property type="entry name" value="Mg_chelatase_C"/>
    <property type="match status" value="1"/>
</dbReference>
<dbReference type="Gene3D" id="3.40.50.300">
    <property type="entry name" value="P-loop containing nucleotide triphosphate hydrolases"/>
    <property type="match status" value="1"/>
</dbReference>
<keyword evidence="3" id="KW-0067">ATP-binding</keyword>
<dbReference type="InterPro" id="IPR020568">
    <property type="entry name" value="Ribosomal_Su5_D2-typ_SF"/>
</dbReference>
<dbReference type="Proteomes" id="UP000315995">
    <property type="component" value="Chromosome"/>
</dbReference>
<dbReference type="InterPro" id="IPR025158">
    <property type="entry name" value="Mg_chelat-rel_C"/>
</dbReference>
<dbReference type="InterPro" id="IPR003593">
    <property type="entry name" value="AAA+_ATPase"/>
</dbReference>
<accession>A0A5B8YD71</accession>
<dbReference type="PRINTS" id="PR01657">
    <property type="entry name" value="MCMFAMILY"/>
</dbReference>
<evidence type="ECO:0000313" key="5">
    <source>
        <dbReference type="EMBL" id="QDG53281.1"/>
    </source>
</evidence>
<dbReference type="SMART" id="SM00382">
    <property type="entry name" value="AAA"/>
    <property type="match status" value="1"/>
</dbReference>
<reference evidence="5 6" key="1">
    <citation type="submission" date="2019-06" db="EMBL/GenBank/DDBJ databases">
        <title>Persicimonas caeni gen. nov., sp. nov., a predatory bacterium isolated from solar saltern.</title>
        <authorList>
            <person name="Wang S."/>
        </authorList>
    </citation>
    <scope>NUCLEOTIDE SEQUENCE [LARGE SCALE GENOMIC DNA]</scope>
    <source>
        <strain evidence="5 6">YN101</strain>
    </source>
</reference>
<sequence>MLARIIAGAVLGIEAYMVEVEVDISYGMTAFRIVGLPDGAVREARLRIPSALDNAGYEMPQKKITINLAPADIRKDGTAFDLPMAVGILAAYGAIPTARKGFALEDYLFVGELNLNGEVRSIRGALPLAVMARDNGLRGIVLPEENAPEAAVVSDIEVIPVRHLSDVTAHVRGHTPIDPIAAEPMAAREYRLGYSVNFNEVAGQESVKRALEVAAAGGHNVLLIGPPGSGKSMLAKRIPTILPEMTFEESLETTKVYSITGQLGSKEGLIRRRPFRSPHHTISDVGIVGGGSGVPRPGEVSLAHNGVLFLDELPEFRRNVLEVMRQPLEDGCVTISRSLMTLTYPANIMLIAAMNPCPCGYFGSDQKRCSCAHDRVRDYRTRISGPLLDRIDIHVEVPAVPYRKLKGERRGESSRQVQQRVQAARNVQRSRFAGTDVHANAQMRPSELREHCQIDDDGHDLMEMVVDRLGMSARAYDRILKVARTIADLDGSDTIEASHIAEAVQYRSLDRDLDRVAA</sequence>
<dbReference type="RefSeq" id="WP_141199742.1">
    <property type="nucleotide sequence ID" value="NZ_CP041186.1"/>
</dbReference>
<gene>
    <name evidence="5" type="ORF">FIV42_21800</name>
</gene>
<dbReference type="InterPro" id="IPR001208">
    <property type="entry name" value="MCM_dom"/>
</dbReference>
<dbReference type="GO" id="GO:0003677">
    <property type="term" value="F:DNA binding"/>
    <property type="evidence" value="ECO:0007669"/>
    <property type="project" value="InterPro"/>
</dbReference>
<name>A0A4Y6PY90_PERCE</name>
<evidence type="ECO:0000259" key="4">
    <source>
        <dbReference type="SMART" id="SM00382"/>
    </source>
</evidence>